<dbReference type="PANTHER" id="PTHR37469:SF2">
    <property type="entry name" value="CELLOBIONIC ACID PHOSPHORYLASE"/>
    <property type="match status" value="1"/>
</dbReference>
<reference evidence="5 6" key="1">
    <citation type="journal article" date="2013" name="Genome Announc.">
        <title>Draft Genome Sequence of the Cellulolytic, Mesophilic, Anaerobic Bacterium Clostridium termitidis Strain CT1112 (DSM 5398).</title>
        <authorList>
            <person name="Lal S."/>
            <person name="Ramachandran U."/>
            <person name="Zhang X."/>
            <person name="Munir R."/>
            <person name="Sparling R."/>
            <person name="Levin D.B."/>
        </authorList>
    </citation>
    <scope>NUCLEOTIDE SEQUENCE [LARGE SCALE GENOMIC DNA]</scope>
    <source>
        <strain evidence="5 6">CT1112</strain>
    </source>
</reference>
<dbReference type="PANTHER" id="PTHR37469">
    <property type="entry name" value="CELLOBIONIC ACID PHOSPHORYLASE-RELATED"/>
    <property type="match status" value="1"/>
</dbReference>
<evidence type="ECO:0000313" key="5">
    <source>
        <dbReference type="EMBL" id="EMS69792.1"/>
    </source>
</evidence>
<keyword evidence="2" id="KW-0808">Transferase</keyword>
<evidence type="ECO:0000259" key="3">
    <source>
        <dbReference type="Pfam" id="PF06165"/>
    </source>
</evidence>
<dbReference type="InterPro" id="IPR052047">
    <property type="entry name" value="GH94_Enzymes"/>
</dbReference>
<sequence length="918" mass="105054">MAIKNEFGWTFTDKKDGSLLMKNPVMNSRMYFPLCNNNLKSYVTPELKGDILLDYNKYLTVPKSTEDLHHCKDGRNVWLSIKDRGIWCCTGSSAEHQLKSIKGIDDEETEINAGIGWIKLSRVSAGYKIKSDITVFIPSNDDTVELVKIGITNMGADEIEVDTFYAVPVYGRSTLNLRDHRDVSTLCNRLIPNPHGVIVQPFMIHDEKKCYQNNTKYAVMGFTGRGEPAAGGWGRMYDYIGENGSLEAPEAVYKNKAPMDFNEMELTGEEAVGAVKFSAAAIKPGETREFIIVQGITDEYSDIEEWALKKYNTAEKFDNTLNETREYWQNYVDLVKFEFADQELNKFLKWVNFQPFLRKVFGSSYLPDYGYGTGKRYWRELWQDLLAIIIADPYSTKQDIMNNYNGVKLDGSNATLVGDRPGEFAHRSNLGRTWSDHGVWPYFTTRLYMDLTGDLDIFFEQVSYYKDNITRRGKGTDSSWTPEYGLKQKTENGELYYGSVLEHLLIQNLTSFYNVGIHNITLLEAGDWDDTMDMARENGETVQFTAFYAANLEGICECLEILHAKGGESVELFEEMLVLLDRLDGKNAVDYSDFRQKQKRLQQYYDILDKGFSGRKVKVDIKRLIEDLRAKSVFGAELVRTQEYITVDKDFSFYNGYYTDTFRRLGGKNGQGTVNISLTPQAYLMVLGLTGQDRAREIHKSVNKYLRNEFGGYILRSDHREPDLIDVMGRGFGLAFKTRENGGQYNHMVVKYMNGLYANNLVREGYEVFSTLTGLCMNSEQSRIFPGVPASIDSKSARGSYNYLTGSASWLIFSIITEIMGIKPNLGDLSISPKLVKEQFGEDKKIRVDFVYLRKNMRLTVINEKGLDWGEYRLGKMKFNSRPVEESFCDQTGLNVRFSKEYIEQHLQTDNEIEIELV</sequence>
<organism evidence="5 6">
    <name type="scientific">Ruminiclostridium cellobioparum subsp. termitidis CT1112</name>
    <dbReference type="NCBI Taxonomy" id="1195236"/>
    <lineage>
        <taxon>Bacteria</taxon>
        <taxon>Bacillati</taxon>
        <taxon>Bacillota</taxon>
        <taxon>Clostridia</taxon>
        <taxon>Eubacteriales</taxon>
        <taxon>Oscillospiraceae</taxon>
        <taxon>Ruminiclostridium</taxon>
    </lineage>
</organism>
<comment type="caution">
    <text evidence="5">The sequence shown here is derived from an EMBL/GenBank/DDBJ whole genome shotgun (WGS) entry which is preliminary data.</text>
</comment>
<dbReference type="AlphaFoldDB" id="S0FG31"/>
<dbReference type="InterPro" id="IPR012341">
    <property type="entry name" value="6hp_glycosidase-like_sf"/>
</dbReference>
<protein>
    <submittedName>
        <fullName evidence="5">Cellobiose phosphorylase</fullName>
    </submittedName>
</protein>
<dbReference type="Gene3D" id="1.50.10.10">
    <property type="match status" value="1"/>
</dbReference>
<dbReference type="PATRIC" id="fig|1195236.3.peg.5092"/>
<accession>S0FG31</accession>
<dbReference type="InterPro" id="IPR010383">
    <property type="entry name" value="Glyco_hydrolase_94_b-supersand"/>
</dbReference>
<dbReference type="RefSeq" id="WP_004630172.1">
    <property type="nucleotide sequence ID" value="NZ_AORV01000065.1"/>
</dbReference>
<evidence type="ECO:0000313" key="6">
    <source>
        <dbReference type="Proteomes" id="UP000014155"/>
    </source>
</evidence>
<gene>
    <name evidence="5" type="ORF">CTER_4899</name>
</gene>
<dbReference type="GO" id="GO:0016757">
    <property type="term" value="F:glycosyltransferase activity"/>
    <property type="evidence" value="ECO:0007669"/>
    <property type="project" value="UniProtKB-KW"/>
</dbReference>
<dbReference type="STRING" id="1195236.CTER_4899"/>
<keyword evidence="1" id="KW-0328">Glycosyltransferase</keyword>
<dbReference type="Proteomes" id="UP000014155">
    <property type="component" value="Unassembled WGS sequence"/>
</dbReference>
<dbReference type="Pfam" id="PF06165">
    <property type="entry name" value="GH94_b-supersand"/>
    <property type="match status" value="1"/>
</dbReference>
<proteinExistence type="predicted"/>
<dbReference type="InterPro" id="IPR037018">
    <property type="entry name" value="GH65_N"/>
</dbReference>
<dbReference type="Pfam" id="PF17167">
    <property type="entry name" value="Glyco_hydro_94"/>
    <property type="match status" value="1"/>
</dbReference>
<dbReference type="SUPFAM" id="SSF48208">
    <property type="entry name" value="Six-hairpin glycosidases"/>
    <property type="match status" value="1"/>
</dbReference>
<dbReference type="Gene3D" id="2.70.98.40">
    <property type="entry name" value="Glycoside hydrolase, family 65, N-terminal domain"/>
    <property type="match status" value="1"/>
</dbReference>
<dbReference type="InterPro" id="IPR033432">
    <property type="entry name" value="GH94_catalytic"/>
</dbReference>
<evidence type="ECO:0000256" key="1">
    <source>
        <dbReference type="ARBA" id="ARBA00022676"/>
    </source>
</evidence>
<evidence type="ECO:0000256" key="2">
    <source>
        <dbReference type="ARBA" id="ARBA00022679"/>
    </source>
</evidence>
<feature type="domain" description="Glycosyl hydrolase 94 supersandwich" evidence="3">
    <location>
        <begin position="127"/>
        <end position="307"/>
    </location>
</feature>
<dbReference type="InterPro" id="IPR008928">
    <property type="entry name" value="6-hairpin_glycosidase_sf"/>
</dbReference>
<name>S0FG31_RUMCE</name>
<evidence type="ECO:0000259" key="4">
    <source>
        <dbReference type="Pfam" id="PF17167"/>
    </source>
</evidence>
<dbReference type="eggNOG" id="COG3459">
    <property type="taxonomic scope" value="Bacteria"/>
</dbReference>
<dbReference type="EMBL" id="AORV01000065">
    <property type="protein sequence ID" value="EMS69792.1"/>
    <property type="molecule type" value="Genomic_DNA"/>
</dbReference>
<dbReference type="GO" id="GO:0005975">
    <property type="term" value="P:carbohydrate metabolic process"/>
    <property type="evidence" value="ECO:0007669"/>
    <property type="project" value="InterPro"/>
</dbReference>
<keyword evidence="6" id="KW-1185">Reference proteome</keyword>
<feature type="domain" description="Glycosyl hydrolase 94 catalytic" evidence="4">
    <location>
        <begin position="654"/>
        <end position="821"/>
    </location>
</feature>